<comment type="caution">
    <text evidence="2">The sequence shown here is derived from an EMBL/GenBank/DDBJ whole genome shotgun (WGS) entry which is preliminary data.</text>
</comment>
<evidence type="ECO:0000313" key="2">
    <source>
        <dbReference type="EMBL" id="KAJ1148450.1"/>
    </source>
</evidence>
<dbReference type="EMBL" id="JANPWB010000009">
    <property type="protein sequence ID" value="KAJ1148450.1"/>
    <property type="molecule type" value="Genomic_DNA"/>
</dbReference>
<reference evidence="2" key="1">
    <citation type="journal article" date="2022" name="bioRxiv">
        <title>Sequencing and chromosome-scale assembly of the giantPleurodeles waltlgenome.</title>
        <authorList>
            <person name="Brown T."/>
            <person name="Elewa A."/>
            <person name="Iarovenko S."/>
            <person name="Subramanian E."/>
            <person name="Araus A.J."/>
            <person name="Petzold A."/>
            <person name="Susuki M."/>
            <person name="Suzuki K.-i.T."/>
            <person name="Hayashi T."/>
            <person name="Toyoda A."/>
            <person name="Oliveira C."/>
            <person name="Osipova E."/>
            <person name="Leigh N.D."/>
            <person name="Simon A."/>
            <person name="Yun M.H."/>
        </authorList>
    </citation>
    <scope>NUCLEOTIDE SEQUENCE</scope>
    <source>
        <strain evidence="2">20211129_DDA</strain>
        <tissue evidence="2">Liver</tissue>
    </source>
</reference>
<keyword evidence="3" id="KW-1185">Reference proteome</keyword>
<dbReference type="Proteomes" id="UP001066276">
    <property type="component" value="Chromosome 5"/>
</dbReference>
<accession>A0AAV7RAD3</accession>
<name>A0AAV7RAD3_PLEWA</name>
<feature type="region of interest" description="Disordered" evidence="1">
    <location>
        <begin position="1"/>
        <end position="41"/>
    </location>
</feature>
<protein>
    <submittedName>
        <fullName evidence="2">Uncharacterized protein</fullName>
    </submittedName>
</protein>
<dbReference type="AlphaFoldDB" id="A0AAV7RAD3"/>
<evidence type="ECO:0000313" key="3">
    <source>
        <dbReference type="Proteomes" id="UP001066276"/>
    </source>
</evidence>
<sequence>MKSPGSWAGSIESPGSWAGSIESPGSWAGSMKSPGSWAGKAKKFRLGSPRALKSNLLLLDFVFQYSINQQRDSKVLHHNSF</sequence>
<gene>
    <name evidence="2" type="ORF">NDU88_001285</name>
</gene>
<proteinExistence type="predicted"/>
<organism evidence="2 3">
    <name type="scientific">Pleurodeles waltl</name>
    <name type="common">Iberian ribbed newt</name>
    <dbReference type="NCBI Taxonomy" id="8319"/>
    <lineage>
        <taxon>Eukaryota</taxon>
        <taxon>Metazoa</taxon>
        <taxon>Chordata</taxon>
        <taxon>Craniata</taxon>
        <taxon>Vertebrata</taxon>
        <taxon>Euteleostomi</taxon>
        <taxon>Amphibia</taxon>
        <taxon>Batrachia</taxon>
        <taxon>Caudata</taxon>
        <taxon>Salamandroidea</taxon>
        <taxon>Salamandridae</taxon>
        <taxon>Pleurodelinae</taxon>
        <taxon>Pleurodeles</taxon>
    </lineage>
</organism>
<evidence type="ECO:0000256" key="1">
    <source>
        <dbReference type="SAM" id="MobiDB-lite"/>
    </source>
</evidence>